<reference evidence="1 2" key="1">
    <citation type="journal article" date="2012" name="J. Bacteriol.">
        <title>Genome sequence of the pathogenic Herbaspirillum seropedicae strain Os34, isolated from rice roots.</title>
        <authorList>
            <person name="Ye W."/>
            <person name="Ye S."/>
            <person name="Liu J."/>
            <person name="Chang S."/>
            <person name="Chen M."/>
            <person name="Zhu B."/>
            <person name="Guo L."/>
            <person name="An Q."/>
        </authorList>
    </citation>
    <scope>NUCLEOTIDE SEQUENCE [LARGE SCALE GENOMIC DNA]</scope>
    <source>
        <strain evidence="1 2">Os34</strain>
    </source>
</reference>
<dbReference type="Proteomes" id="UP000501648">
    <property type="component" value="Chromosome"/>
</dbReference>
<proteinExistence type="predicted"/>
<sequence length="63" mass="7194">MDMHENIDLSIALRKLHRLQLEEGDLGAAYWLSIADLLKASGEYRDRAIAAEKKLREIRLICG</sequence>
<organism evidence="1 2">
    <name type="scientific">Herbaspirillum rubrisubalbicans Os34</name>
    <dbReference type="NCBI Taxonomy" id="1235827"/>
    <lineage>
        <taxon>Bacteria</taxon>
        <taxon>Pseudomonadati</taxon>
        <taxon>Pseudomonadota</taxon>
        <taxon>Betaproteobacteria</taxon>
        <taxon>Burkholderiales</taxon>
        <taxon>Oxalobacteraceae</taxon>
        <taxon>Herbaspirillum</taxon>
    </lineage>
</organism>
<evidence type="ECO:0000313" key="2">
    <source>
        <dbReference type="Proteomes" id="UP000501648"/>
    </source>
</evidence>
<evidence type="ECO:0000313" key="1">
    <source>
        <dbReference type="EMBL" id="QJP99825.1"/>
    </source>
</evidence>
<gene>
    <name evidence="1" type="ORF">C798_06155</name>
</gene>
<protein>
    <submittedName>
        <fullName evidence="1">Uncharacterized protein</fullName>
    </submittedName>
</protein>
<name>A0A6M3ZMT5_9BURK</name>
<dbReference type="RefSeq" id="WP_017455467.1">
    <property type="nucleotide sequence ID" value="NZ_CP008956.1"/>
</dbReference>
<dbReference type="EMBL" id="CP008956">
    <property type="protein sequence ID" value="QJP99825.1"/>
    <property type="molecule type" value="Genomic_DNA"/>
</dbReference>
<dbReference type="AlphaFoldDB" id="A0A6M3ZMT5"/>
<accession>A0A6M3ZMT5</accession>